<keyword evidence="2" id="KW-0479">Metal-binding</keyword>
<dbReference type="PANTHER" id="PTHR23233">
    <property type="entry name" value="SAL-LIKE PROTEIN"/>
    <property type="match status" value="1"/>
</dbReference>
<gene>
    <name evidence="12" type="ORF">HAZT_HAZT007398</name>
</gene>
<keyword evidence="5" id="KW-0862">Zinc</keyword>
<sequence length="272" mass="30494">MEDNKVPTKDELSCDVCLRQFDRKSRLVAHYKTHTGERPFRCPYCSKSFASKGNCNTHDHKTSSLEDTFKDANNNRSTAGVNSANNIKEEFGQESPDSGCVTICPVQEDRKSFKLNVETALMALVGKSTISHLGHPNRNVEQVLVNLLDVVGMSPCADVRVDEDERLRVNMRKLLEYGLPEPSAWRSLGWHQEAIEAITAKIASWSITNAVHDNLSGRHAEIWKSDSDEARTARRMSVVSDRRETNRVTATRLLGDDQTGDEEIYEVQSSAV</sequence>
<dbReference type="InterPro" id="IPR051565">
    <property type="entry name" value="Sal_C2H2-zinc-finger"/>
</dbReference>
<dbReference type="SUPFAM" id="SSF57667">
    <property type="entry name" value="beta-beta-alpha zinc fingers"/>
    <property type="match status" value="1"/>
</dbReference>
<dbReference type="GO" id="GO:0005634">
    <property type="term" value="C:nucleus"/>
    <property type="evidence" value="ECO:0007669"/>
    <property type="project" value="UniProtKB-SubCell"/>
</dbReference>
<evidence type="ECO:0000313" key="12">
    <source>
        <dbReference type="EMBL" id="KAA0203520.1"/>
    </source>
</evidence>
<organism evidence="12">
    <name type="scientific">Hyalella azteca</name>
    <name type="common">Amphipod</name>
    <dbReference type="NCBI Taxonomy" id="294128"/>
    <lineage>
        <taxon>Eukaryota</taxon>
        <taxon>Metazoa</taxon>
        <taxon>Ecdysozoa</taxon>
        <taxon>Arthropoda</taxon>
        <taxon>Crustacea</taxon>
        <taxon>Multicrustacea</taxon>
        <taxon>Malacostraca</taxon>
        <taxon>Eumalacostraca</taxon>
        <taxon>Peracarida</taxon>
        <taxon>Amphipoda</taxon>
        <taxon>Senticaudata</taxon>
        <taxon>Talitrida</taxon>
        <taxon>Talitroidea</taxon>
        <taxon>Hyalellidae</taxon>
        <taxon>Hyalella</taxon>
    </lineage>
</organism>
<keyword evidence="4 10" id="KW-0863">Zinc-finger</keyword>
<dbReference type="InterPro" id="IPR013087">
    <property type="entry name" value="Znf_C2H2_type"/>
</dbReference>
<dbReference type="GO" id="GO:0000981">
    <property type="term" value="F:DNA-binding transcription factor activity, RNA polymerase II-specific"/>
    <property type="evidence" value="ECO:0007669"/>
    <property type="project" value="TreeGrafter"/>
</dbReference>
<dbReference type="PROSITE" id="PS50157">
    <property type="entry name" value="ZINC_FINGER_C2H2_2"/>
    <property type="match status" value="2"/>
</dbReference>
<dbReference type="GO" id="GO:0000978">
    <property type="term" value="F:RNA polymerase II cis-regulatory region sequence-specific DNA binding"/>
    <property type="evidence" value="ECO:0007669"/>
    <property type="project" value="TreeGrafter"/>
</dbReference>
<proteinExistence type="inferred from homology"/>
<accession>A0A6A0HCL0</accession>
<comment type="subcellular location">
    <subcellularLocation>
        <location evidence="1">Nucleus</location>
    </subcellularLocation>
</comment>
<comment type="similarity">
    <text evidence="9">Belongs to the sal C2H2-type zinc-finger protein family.</text>
</comment>
<evidence type="ECO:0000256" key="1">
    <source>
        <dbReference type="ARBA" id="ARBA00004123"/>
    </source>
</evidence>
<dbReference type="PANTHER" id="PTHR23233:SF84">
    <property type="entry name" value="FI23031P1"/>
    <property type="match status" value="1"/>
</dbReference>
<evidence type="ECO:0000256" key="6">
    <source>
        <dbReference type="ARBA" id="ARBA00023015"/>
    </source>
</evidence>
<evidence type="ECO:0000256" key="3">
    <source>
        <dbReference type="ARBA" id="ARBA00022737"/>
    </source>
</evidence>
<dbReference type="Proteomes" id="UP000711488">
    <property type="component" value="Unassembled WGS sequence"/>
</dbReference>
<feature type="domain" description="C2H2-type" evidence="11">
    <location>
        <begin position="12"/>
        <end position="39"/>
    </location>
</feature>
<keyword evidence="3" id="KW-0677">Repeat</keyword>
<name>A0A6A0HCL0_HYAAZ</name>
<dbReference type="AlphaFoldDB" id="A0A6A0HCL0"/>
<evidence type="ECO:0000256" key="8">
    <source>
        <dbReference type="ARBA" id="ARBA00023242"/>
    </source>
</evidence>
<evidence type="ECO:0000256" key="2">
    <source>
        <dbReference type="ARBA" id="ARBA00022723"/>
    </source>
</evidence>
<comment type="caution">
    <text evidence="12">The sequence shown here is derived from an EMBL/GenBank/DDBJ whole genome shotgun (WGS) entry which is preliminary data.</text>
</comment>
<dbReference type="GO" id="GO:0008270">
    <property type="term" value="F:zinc ion binding"/>
    <property type="evidence" value="ECO:0007669"/>
    <property type="project" value="UniProtKB-KW"/>
</dbReference>
<evidence type="ECO:0000256" key="4">
    <source>
        <dbReference type="ARBA" id="ARBA00022771"/>
    </source>
</evidence>
<dbReference type="Gene3D" id="3.30.160.60">
    <property type="entry name" value="Classic Zinc Finger"/>
    <property type="match status" value="2"/>
</dbReference>
<evidence type="ECO:0000256" key="10">
    <source>
        <dbReference type="PROSITE-ProRule" id="PRU00042"/>
    </source>
</evidence>
<dbReference type="FunFam" id="3.30.160.60:FF:000110">
    <property type="entry name" value="Zinc finger protein-like"/>
    <property type="match status" value="1"/>
</dbReference>
<keyword evidence="6" id="KW-0805">Transcription regulation</keyword>
<keyword evidence="7" id="KW-0804">Transcription</keyword>
<dbReference type="EMBL" id="JQDR03001480">
    <property type="protein sequence ID" value="KAA0203520.1"/>
    <property type="molecule type" value="Genomic_DNA"/>
</dbReference>
<dbReference type="PROSITE" id="PS00028">
    <property type="entry name" value="ZINC_FINGER_C2H2_1"/>
    <property type="match status" value="1"/>
</dbReference>
<evidence type="ECO:0000256" key="9">
    <source>
        <dbReference type="ARBA" id="ARBA00038474"/>
    </source>
</evidence>
<reference evidence="12" key="3">
    <citation type="submission" date="2019-06" db="EMBL/GenBank/DDBJ databases">
        <authorList>
            <person name="Poynton C."/>
            <person name="Hasenbein S."/>
            <person name="Benoit J.B."/>
            <person name="Sepulveda M.S."/>
            <person name="Poelchau M.F."/>
            <person name="Murali S.C."/>
            <person name="Chen S."/>
            <person name="Glastad K.M."/>
            <person name="Werren J.H."/>
            <person name="Vineis J.H."/>
            <person name="Bowen J.L."/>
            <person name="Friedrich M."/>
            <person name="Jones J."/>
            <person name="Robertson H.M."/>
            <person name="Feyereisen R."/>
            <person name="Mechler-Hickson A."/>
            <person name="Mathers N."/>
            <person name="Lee C.E."/>
            <person name="Colbourne J.K."/>
            <person name="Biales A."/>
            <person name="Johnston J.S."/>
            <person name="Wellborn G.A."/>
            <person name="Rosendale A.J."/>
            <person name="Cridge A.G."/>
            <person name="Munoz-Torres M.C."/>
            <person name="Bain P.A."/>
            <person name="Manny A.R."/>
            <person name="Major K.M."/>
            <person name="Lambert F.N."/>
            <person name="Vulpe C.D."/>
            <person name="Tuck P."/>
            <person name="Blalock B.J."/>
            <person name="Lin Y.-Y."/>
            <person name="Smith M.E."/>
            <person name="Ochoa-Acuna H."/>
            <person name="Chen M.-J.M."/>
            <person name="Childers C.P."/>
            <person name="Qu J."/>
            <person name="Dugan S."/>
            <person name="Lee S.L."/>
            <person name="Chao H."/>
            <person name="Dinh H."/>
            <person name="Han Y."/>
            <person name="Doddapaneni H."/>
            <person name="Worley K.C."/>
            <person name="Muzny D.M."/>
            <person name="Gibbs R.A."/>
            <person name="Richards S."/>
        </authorList>
    </citation>
    <scope>NUCLEOTIDE SEQUENCE</scope>
    <source>
        <strain evidence="12">HAZT.00-mixed</strain>
        <tissue evidence="12">Whole organism</tissue>
    </source>
</reference>
<evidence type="ECO:0000256" key="7">
    <source>
        <dbReference type="ARBA" id="ARBA00023163"/>
    </source>
</evidence>
<reference evidence="12" key="1">
    <citation type="submission" date="2014-08" db="EMBL/GenBank/DDBJ databases">
        <authorList>
            <person name="Murali S."/>
            <person name="Richards S."/>
            <person name="Bandaranaike D."/>
            <person name="Bellair M."/>
            <person name="Blankenburg K."/>
            <person name="Chao H."/>
            <person name="Dinh H."/>
            <person name="Doddapaneni H."/>
            <person name="Dugan-Rocha S."/>
            <person name="Elkadiri S."/>
            <person name="Gnanaolivu R."/>
            <person name="Hughes D."/>
            <person name="Lee S."/>
            <person name="Li M."/>
            <person name="Ming W."/>
            <person name="Munidasa M."/>
            <person name="Muniz J."/>
            <person name="Nguyen L."/>
            <person name="Osuji N."/>
            <person name="Pu L.-L."/>
            <person name="Puazo M."/>
            <person name="Skinner E."/>
            <person name="Qu C."/>
            <person name="Quiroz J."/>
            <person name="Raj R."/>
            <person name="Weissenberger G."/>
            <person name="Xin Y."/>
            <person name="Zou X."/>
            <person name="Han Y."/>
            <person name="Worley K."/>
            <person name="Muzny D."/>
            <person name="Gibbs R."/>
        </authorList>
    </citation>
    <scope>NUCLEOTIDE SEQUENCE</scope>
    <source>
        <strain evidence="12">HAZT.00-mixed</strain>
        <tissue evidence="12">Whole organism</tissue>
    </source>
</reference>
<dbReference type="OrthoDB" id="6077919at2759"/>
<evidence type="ECO:0000256" key="5">
    <source>
        <dbReference type="ARBA" id="ARBA00022833"/>
    </source>
</evidence>
<protein>
    <recommendedName>
        <fullName evidence="11">C2H2-type domain-containing protein</fullName>
    </recommendedName>
</protein>
<evidence type="ECO:0000259" key="11">
    <source>
        <dbReference type="PROSITE" id="PS50157"/>
    </source>
</evidence>
<reference evidence="12" key="2">
    <citation type="journal article" date="2018" name="Environ. Sci. Technol.">
        <title>The Toxicogenome of Hyalella azteca: A Model for Sediment Ecotoxicology and Evolutionary Toxicology.</title>
        <authorList>
            <person name="Poynton H.C."/>
            <person name="Hasenbein S."/>
            <person name="Benoit J.B."/>
            <person name="Sepulveda M.S."/>
            <person name="Poelchau M.F."/>
            <person name="Hughes D.S.T."/>
            <person name="Murali S.C."/>
            <person name="Chen S."/>
            <person name="Glastad K.M."/>
            <person name="Goodisman M.A.D."/>
            <person name="Werren J.H."/>
            <person name="Vineis J.H."/>
            <person name="Bowen J.L."/>
            <person name="Friedrich M."/>
            <person name="Jones J."/>
            <person name="Robertson H.M."/>
            <person name="Feyereisen R."/>
            <person name="Mechler-Hickson A."/>
            <person name="Mathers N."/>
            <person name="Lee C.E."/>
            <person name="Colbourne J.K."/>
            <person name="Biales A."/>
            <person name="Johnston J.S."/>
            <person name="Wellborn G.A."/>
            <person name="Rosendale A.J."/>
            <person name="Cridge A.G."/>
            <person name="Munoz-Torres M.C."/>
            <person name="Bain P.A."/>
            <person name="Manny A.R."/>
            <person name="Major K.M."/>
            <person name="Lambert F.N."/>
            <person name="Vulpe C.D."/>
            <person name="Tuck P."/>
            <person name="Blalock B.J."/>
            <person name="Lin Y.Y."/>
            <person name="Smith M.E."/>
            <person name="Ochoa-Acuna H."/>
            <person name="Chen M.M."/>
            <person name="Childers C.P."/>
            <person name="Qu J."/>
            <person name="Dugan S."/>
            <person name="Lee S.L."/>
            <person name="Chao H."/>
            <person name="Dinh H."/>
            <person name="Han Y."/>
            <person name="Doddapaneni H."/>
            <person name="Worley K.C."/>
            <person name="Muzny D.M."/>
            <person name="Gibbs R.A."/>
            <person name="Richards S."/>
        </authorList>
    </citation>
    <scope>NUCLEOTIDE SEQUENCE</scope>
    <source>
        <strain evidence="12">HAZT.00-mixed</strain>
        <tissue evidence="12">Whole organism</tissue>
    </source>
</reference>
<dbReference type="InterPro" id="IPR036236">
    <property type="entry name" value="Znf_C2H2_sf"/>
</dbReference>
<feature type="domain" description="C2H2-type" evidence="11">
    <location>
        <begin position="40"/>
        <end position="68"/>
    </location>
</feature>
<keyword evidence="8" id="KW-0539">Nucleus</keyword>
<dbReference type="SMART" id="SM00355">
    <property type="entry name" value="ZnF_C2H2"/>
    <property type="match status" value="2"/>
</dbReference>